<reference evidence="2" key="1">
    <citation type="submission" date="2021-06" db="EMBL/GenBank/DDBJ databases">
        <authorList>
            <person name="Kallberg Y."/>
            <person name="Tangrot J."/>
            <person name="Rosling A."/>
        </authorList>
    </citation>
    <scope>NUCLEOTIDE SEQUENCE</scope>
    <source>
        <strain evidence="2">MT106</strain>
    </source>
</reference>
<keyword evidence="3" id="KW-1185">Reference proteome</keyword>
<protein>
    <submittedName>
        <fullName evidence="2">11108_t:CDS:1</fullName>
    </submittedName>
</protein>
<evidence type="ECO:0000313" key="3">
    <source>
        <dbReference type="Proteomes" id="UP000789831"/>
    </source>
</evidence>
<keyword evidence="1" id="KW-0812">Transmembrane</keyword>
<evidence type="ECO:0000256" key="1">
    <source>
        <dbReference type="SAM" id="Phobius"/>
    </source>
</evidence>
<comment type="caution">
    <text evidence="2">The sequence shown here is derived from an EMBL/GenBank/DDBJ whole genome shotgun (WGS) entry which is preliminary data.</text>
</comment>
<sequence length="196" mass="21257">MESQLYAIQKASPSSLSPSKHSPKRFLLIILTVILTASIFFVLIFGTSNDNKKIRSVGYFPVGTGRLSISYPVTGSVRLYHQKRSSSSPRESLSSSSYDTIFLMGYLKGIEKLEGDYSFLVVSGNGCQDWQETIYDLTDEITSLLALNYGSGGGGLSVIKATTMAKFSGTGGLTVGNFFMVLRDSYPIGCGAIERI</sequence>
<feature type="transmembrane region" description="Helical" evidence="1">
    <location>
        <begin position="26"/>
        <end position="46"/>
    </location>
</feature>
<keyword evidence="1" id="KW-0472">Membrane</keyword>
<evidence type="ECO:0000313" key="2">
    <source>
        <dbReference type="EMBL" id="CAG8571711.1"/>
    </source>
</evidence>
<accession>A0A9N9G205</accession>
<gene>
    <name evidence="2" type="ORF">AGERDE_LOCUS7671</name>
</gene>
<name>A0A9N9G205_9GLOM</name>
<organism evidence="2 3">
    <name type="scientific">Ambispora gerdemannii</name>
    <dbReference type="NCBI Taxonomy" id="144530"/>
    <lineage>
        <taxon>Eukaryota</taxon>
        <taxon>Fungi</taxon>
        <taxon>Fungi incertae sedis</taxon>
        <taxon>Mucoromycota</taxon>
        <taxon>Glomeromycotina</taxon>
        <taxon>Glomeromycetes</taxon>
        <taxon>Archaeosporales</taxon>
        <taxon>Ambisporaceae</taxon>
        <taxon>Ambispora</taxon>
    </lineage>
</organism>
<dbReference type="Proteomes" id="UP000789831">
    <property type="component" value="Unassembled WGS sequence"/>
</dbReference>
<proteinExistence type="predicted"/>
<keyword evidence="1" id="KW-1133">Transmembrane helix</keyword>
<dbReference type="EMBL" id="CAJVPL010001450">
    <property type="protein sequence ID" value="CAG8571711.1"/>
    <property type="molecule type" value="Genomic_DNA"/>
</dbReference>
<dbReference type="AlphaFoldDB" id="A0A9N9G205"/>
<dbReference type="OrthoDB" id="10406562at2759"/>